<evidence type="ECO:0000259" key="3">
    <source>
        <dbReference type="Pfam" id="PF00561"/>
    </source>
</evidence>
<dbReference type="Proteomes" id="UP001519460">
    <property type="component" value="Unassembled WGS sequence"/>
</dbReference>
<dbReference type="InterPro" id="IPR012020">
    <property type="entry name" value="ABHD4"/>
</dbReference>
<gene>
    <name evidence="4" type="ORF">BaRGS_00009610</name>
</gene>
<comment type="similarity">
    <text evidence="1">Belongs to the AB hydrolase superfamily. AB hydrolase 4 family.</text>
</comment>
<accession>A0ABD0LIT4</accession>
<dbReference type="AlphaFoldDB" id="A0ABD0LIT4"/>
<keyword evidence="2" id="KW-0732">Signal</keyword>
<dbReference type="Gene3D" id="3.40.50.1820">
    <property type="entry name" value="alpha/beta hydrolase"/>
    <property type="match status" value="1"/>
</dbReference>
<dbReference type="InterPro" id="IPR000073">
    <property type="entry name" value="AB_hydrolase_1"/>
</dbReference>
<sequence length="426" mass="47118">MFSLCTLLAVPLVLAAVGSALLSLAVCVHDMLRRRCLLPTLHYRESALNSRLLAKCGLRQRLFSPAFWLRSGHVQTLAAALLPRADGSSDVCFEREYLQMRDKGVVALDWVMSVHPRVKRKSTVLLVLPPITGDAMTVSALCHMATRRGFRTLVFNRRGHGGSVLTTPKLQSSGDPSDMRQVVKYLRLRYPRSRLAAVAYGTGCGLLISYLGEFGSSALLSAGACVSPCYDMAERFSGSLKSIYDFFYLLKLKTILLHHAKALSSVVDTKGALKAWSFKSYEEQVYFRMYSHITNPTVNGQVVTSGPSSSPTTGANMEEYWERNNPIRDVDDIAVPVLCINSLDDPVCASSSIPYDLFRCYPNFLLVVTEKGGHCGFLEGFPLRSWADSLCLDYLEAVFECTTRGYTTTNHSTTVSNGRNNMRSTI</sequence>
<dbReference type="EMBL" id="JACVVK020000046">
    <property type="protein sequence ID" value="KAK7499063.1"/>
    <property type="molecule type" value="Genomic_DNA"/>
</dbReference>
<protein>
    <recommendedName>
        <fullName evidence="3">AB hydrolase-1 domain-containing protein</fullName>
    </recommendedName>
</protein>
<proteinExistence type="inferred from homology"/>
<evidence type="ECO:0000256" key="1">
    <source>
        <dbReference type="ARBA" id="ARBA00010884"/>
    </source>
</evidence>
<dbReference type="InterPro" id="IPR050960">
    <property type="entry name" value="AB_hydrolase_4_sf"/>
</dbReference>
<dbReference type="SUPFAM" id="SSF53474">
    <property type="entry name" value="alpha/beta-Hydrolases"/>
    <property type="match status" value="1"/>
</dbReference>
<reference evidence="4 5" key="1">
    <citation type="journal article" date="2023" name="Sci. Data">
        <title>Genome assembly of the Korean intertidal mud-creeper Batillaria attramentaria.</title>
        <authorList>
            <person name="Patra A.K."/>
            <person name="Ho P.T."/>
            <person name="Jun S."/>
            <person name="Lee S.J."/>
            <person name="Kim Y."/>
            <person name="Won Y.J."/>
        </authorList>
    </citation>
    <scope>NUCLEOTIDE SEQUENCE [LARGE SCALE GENOMIC DNA]</scope>
    <source>
        <strain evidence="4">Wonlab-2016</strain>
    </source>
</reference>
<evidence type="ECO:0000313" key="5">
    <source>
        <dbReference type="Proteomes" id="UP001519460"/>
    </source>
</evidence>
<keyword evidence="5" id="KW-1185">Reference proteome</keyword>
<evidence type="ECO:0000313" key="4">
    <source>
        <dbReference type="EMBL" id="KAK7499063.1"/>
    </source>
</evidence>
<dbReference type="PANTHER" id="PTHR10794">
    <property type="entry name" value="ABHYDROLASE DOMAIN-CONTAINING PROTEIN"/>
    <property type="match status" value="1"/>
</dbReference>
<dbReference type="PIRSF" id="PIRSF005211">
    <property type="entry name" value="Ab_hydro_YheT"/>
    <property type="match status" value="1"/>
</dbReference>
<dbReference type="PANTHER" id="PTHR10794:SF93">
    <property type="entry name" value="SERINE AMINOPEPTIDASE S33 DOMAIN-CONTAINING PROTEIN"/>
    <property type="match status" value="1"/>
</dbReference>
<name>A0ABD0LIT4_9CAEN</name>
<organism evidence="4 5">
    <name type="scientific">Batillaria attramentaria</name>
    <dbReference type="NCBI Taxonomy" id="370345"/>
    <lineage>
        <taxon>Eukaryota</taxon>
        <taxon>Metazoa</taxon>
        <taxon>Spiralia</taxon>
        <taxon>Lophotrochozoa</taxon>
        <taxon>Mollusca</taxon>
        <taxon>Gastropoda</taxon>
        <taxon>Caenogastropoda</taxon>
        <taxon>Sorbeoconcha</taxon>
        <taxon>Cerithioidea</taxon>
        <taxon>Batillariidae</taxon>
        <taxon>Batillaria</taxon>
    </lineage>
</organism>
<comment type="caution">
    <text evidence="4">The sequence shown here is derived from an EMBL/GenBank/DDBJ whole genome shotgun (WGS) entry which is preliminary data.</text>
</comment>
<feature type="chain" id="PRO_5044854661" description="AB hydrolase-1 domain-containing protein" evidence="2">
    <location>
        <begin position="16"/>
        <end position="426"/>
    </location>
</feature>
<feature type="domain" description="AB hydrolase-1" evidence="3">
    <location>
        <begin position="147"/>
        <end position="380"/>
    </location>
</feature>
<feature type="signal peptide" evidence="2">
    <location>
        <begin position="1"/>
        <end position="15"/>
    </location>
</feature>
<dbReference type="Pfam" id="PF00561">
    <property type="entry name" value="Abhydrolase_1"/>
    <property type="match status" value="1"/>
</dbReference>
<dbReference type="InterPro" id="IPR029058">
    <property type="entry name" value="AB_hydrolase_fold"/>
</dbReference>
<evidence type="ECO:0000256" key="2">
    <source>
        <dbReference type="SAM" id="SignalP"/>
    </source>
</evidence>